<feature type="transmembrane region" description="Helical" evidence="9">
    <location>
        <begin position="71"/>
        <end position="92"/>
    </location>
</feature>
<keyword evidence="4 9" id="KW-0762">Sugar transport</keyword>
<dbReference type="EMBL" id="KB870810">
    <property type="protein sequence ID" value="EOA19696.1"/>
    <property type="molecule type" value="Genomic_DNA"/>
</dbReference>
<name>R0FCY6_9BRAS</name>
<dbReference type="GO" id="GO:0051119">
    <property type="term" value="F:sugar transmembrane transporter activity"/>
    <property type="evidence" value="ECO:0007669"/>
    <property type="project" value="InterPro"/>
</dbReference>
<accession>R0FCY6</accession>
<dbReference type="InterPro" id="IPR047664">
    <property type="entry name" value="SWEET"/>
</dbReference>
<keyword evidence="8 9" id="KW-0472">Membrane</keyword>
<feature type="transmembrane region" description="Helical" evidence="9">
    <location>
        <begin position="134"/>
        <end position="153"/>
    </location>
</feature>
<dbReference type="Pfam" id="PF03083">
    <property type="entry name" value="MtN3_slv"/>
    <property type="match status" value="1"/>
</dbReference>
<protein>
    <recommendedName>
        <fullName evidence="9">Bidirectional sugar transporter SWEET</fullName>
    </recommendedName>
</protein>
<dbReference type="PANTHER" id="PTHR10791:SF236">
    <property type="entry name" value="BIDIRECTIONAL SUGAR TRANSPORTER SWEET8"/>
    <property type="match status" value="1"/>
</dbReference>
<dbReference type="GO" id="GO:0005886">
    <property type="term" value="C:plasma membrane"/>
    <property type="evidence" value="ECO:0007669"/>
    <property type="project" value="UniProtKB-SubCell"/>
</dbReference>
<reference evidence="11" key="1">
    <citation type="journal article" date="2013" name="Nat. Genet.">
        <title>The Capsella rubella genome and the genomic consequences of rapid mating system evolution.</title>
        <authorList>
            <person name="Slotte T."/>
            <person name="Hazzouri K.M."/>
            <person name="Agren J.A."/>
            <person name="Koenig D."/>
            <person name="Maumus F."/>
            <person name="Guo Y.L."/>
            <person name="Steige K."/>
            <person name="Platts A.E."/>
            <person name="Escobar J.S."/>
            <person name="Newman L.K."/>
            <person name="Wang W."/>
            <person name="Mandakova T."/>
            <person name="Vello E."/>
            <person name="Smith L.M."/>
            <person name="Henz S.R."/>
            <person name="Steffen J."/>
            <person name="Takuno S."/>
            <person name="Brandvain Y."/>
            <person name="Coop G."/>
            <person name="Andolfatto P."/>
            <person name="Hu T.T."/>
            <person name="Blanchette M."/>
            <person name="Clark R.M."/>
            <person name="Quesneville H."/>
            <person name="Nordborg M."/>
            <person name="Gaut B.S."/>
            <person name="Lysak M.A."/>
            <person name="Jenkins J."/>
            <person name="Grimwood J."/>
            <person name="Chapman J."/>
            <person name="Prochnik S."/>
            <person name="Shu S."/>
            <person name="Rokhsar D."/>
            <person name="Schmutz J."/>
            <person name="Weigel D."/>
            <person name="Wright S.I."/>
        </authorList>
    </citation>
    <scope>NUCLEOTIDE SEQUENCE [LARGE SCALE GENOMIC DNA]</scope>
    <source>
        <strain evidence="11">cv. Monte Gargano</strain>
    </source>
</reference>
<evidence type="ECO:0000256" key="2">
    <source>
        <dbReference type="ARBA" id="ARBA00007809"/>
    </source>
</evidence>
<comment type="function">
    <text evidence="9">Mediates both low-affinity uptake and efflux of sugar across the membrane.</text>
</comment>
<feature type="transmembrane region" description="Helical" evidence="9">
    <location>
        <begin position="47"/>
        <end position="65"/>
    </location>
</feature>
<dbReference type="PANTHER" id="PTHR10791">
    <property type="entry name" value="RAG1-ACTIVATING PROTEIN 1"/>
    <property type="match status" value="1"/>
</dbReference>
<dbReference type="Proteomes" id="UP000029121">
    <property type="component" value="Unassembled WGS sequence"/>
</dbReference>
<keyword evidence="7 9" id="KW-1133">Transmembrane helix</keyword>
<organism evidence="10 11">
    <name type="scientific">Capsella rubella</name>
    <dbReference type="NCBI Taxonomy" id="81985"/>
    <lineage>
        <taxon>Eukaryota</taxon>
        <taxon>Viridiplantae</taxon>
        <taxon>Streptophyta</taxon>
        <taxon>Embryophyta</taxon>
        <taxon>Tracheophyta</taxon>
        <taxon>Spermatophyta</taxon>
        <taxon>Magnoliopsida</taxon>
        <taxon>eudicotyledons</taxon>
        <taxon>Gunneridae</taxon>
        <taxon>Pentapetalae</taxon>
        <taxon>rosids</taxon>
        <taxon>malvids</taxon>
        <taxon>Brassicales</taxon>
        <taxon>Brassicaceae</taxon>
        <taxon>Camelineae</taxon>
        <taxon>Capsella</taxon>
    </lineage>
</organism>
<dbReference type="eggNOG" id="KOG1623">
    <property type="taxonomic scope" value="Eukaryota"/>
</dbReference>
<keyword evidence="5 9" id="KW-0812">Transmembrane</keyword>
<evidence type="ECO:0000256" key="3">
    <source>
        <dbReference type="ARBA" id="ARBA00022448"/>
    </source>
</evidence>
<evidence type="ECO:0000256" key="5">
    <source>
        <dbReference type="ARBA" id="ARBA00022692"/>
    </source>
</evidence>
<evidence type="ECO:0000256" key="1">
    <source>
        <dbReference type="ARBA" id="ARBA00004127"/>
    </source>
</evidence>
<evidence type="ECO:0000313" key="10">
    <source>
        <dbReference type="EMBL" id="EOA19696.1"/>
    </source>
</evidence>
<evidence type="ECO:0000256" key="4">
    <source>
        <dbReference type="ARBA" id="ARBA00022597"/>
    </source>
</evidence>
<evidence type="ECO:0000256" key="6">
    <source>
        <dbReference type="ARBA" id="ARBA00022737"/>
    </source>
</evidence>
<feature type="transmembrane region" description="Helical" evidence="9">
    <location>
        <begin position="160"/>
        <end position="179"/>
    </location>
</feature>
<comment type="subcellular location">
    <subcellularLocation>
        <location evidence="9">Cell membrane</location>
        <topology evidence="9">Multi-pass membrane protein</topology>
    </subcellularLocation>
    <subcellularLocation>
        <location evidence="1">Endomembrane system</location>
        <topology evidence="1">Multi-pass membrane protein</topology>
    </subcellularLocation>
</comment>
<dbReference type="STRING" id="81985.R0FCY6"/>
<comment type="similarity">
    <text evidence="2 9">Belongs to the SWEET sugar transporter family.</text>
</comment>
<feature type="transmembrane region" description="Helical" evidence="9">
    <location>
        <begin position="185"/>
        <end position="204"/>
    </location>
</feature>
<feature type="transmembrane region" description="Helical" evidence="9">
    <location>
        <begin position="104"/>
        <end position="122"/>
    </location>
</feature>
<feature type="transmembrane region" description="Helical" evidence="9">
    <location>
        <begin position="6"/>
        <end position="26"/>
    </location>
</feature>
<dbReference type="AlphaFoldDB" id="R0FCY6"/>
<dbReference type="InterPro" id="IPR004316">
    <property type="entry name" value="SWEET_rpt"/>
</dbReference>
<gene>
    <name evidence="10" type="ORF">CARUB_v10003491mg</name>
</gene>
<dbReference type="Gene3D" id="1.20.1280.290">
    <property type="match status" value="2"/>
</dbReference>
<sequence length="230" mass="25448">MSSAKVLRTIIGIIGMIAHLLYLSLLQPRFLHIYKKKSVEDYIPTRHIALVMIHGLWVLYGLPLFHKDGILVTTSNGIGCLIEIIYLVVFLIYCSDESCRSNTWYSLASGIPLVLVLLYGTSLTESESLSTLHITIGVICDVLTTGVDIKIALTYENVPVWFYLAKFINAGVWLAYSLIYKLDIFVLISSGLGMLLCASQLIFCSNRPIKPAQSNAADTLPQLSTYVGVV</sequence>
<evidence type="ECO:0000256" key="9">
    <source>
        <dbReference type="RuleBase" id="RU910715"/>
    </source>
</evidence>
<proteinExistence type="inferred from homology"/>
<dbReference type="GO" id="GO:0012505">
    <property type="term" value="C:endomembrane system"/>
    <property type="evidence" value="ECO:0007669"/>
    <property type="project" value="UniProtKB-SubCell"/>
</dbReference>
<evidence type="ECO:0000313" key="11">
    <source>
        <dbReference type="Proteomes" id="UP000029121"/>
    </source>
</evidence>
<keyword evidence="11" id="KW-1185">Reference proteome</keyword>
<keyword evidence="3 9" id="KW-0813">Transport</keyword>
<evidence type="ECO:0000256" key="8">
    <source>
        <dbReference type="ARBA" id="ARBA00023136"/>
    </source>
</evidence>
<evidence type="ECO:0000256" key="7">
    <source>
        <dbReference type="ARBA" id="ARBA00022989"/>
    </source>
</evidence>
<keyword evidence="6" id="KW-0677">Repeat</keyword>